<proteinExistence type="predicted"/>
<protein>
    <submittedName>
        <fullName evidence="2">Uncharacterized protein</fullName>
    </submittedName>
</protein>
<accession>A0AA35ZKG9</accession>
<dbReference type="Proteomes" id="UP001177003">
    <property type="component" value="Chromosome 7"/>
</dbReference>
<dbReference type="EMBL" id="OX465083">
    <property type="protein sequence ID" value="CAI9294314.1"/>
    <property type="molecule type" value="Genomic_DNA"/>
</dbReference>
<evidence type="ECO:0000313" key="2">
    <source>
        <dbReference type="EMBL" id="CAI9294314.1"/>
    </source>
</evidence>
<evidence type="ECO:0000313" key="3">
    <source>
        <dbReference type="Proteomes" id="UP001177003"/>
    </source>
</evidence>
<evidence type="ECO:0000256" key="1">
    <source>
        <dbReference type="SAM" id="MobiDB-lite"/>
    </source>
</evidence>
<reference evidence="2" key="1">
    <citation type="submission" date="2023-04" db="EMBL/GenBank/DDBJ databases">
        <authorList>
            <person name="Vijverberg K."/>
            <person name="Xiong W."/>
            <person name="Schranz E."/>
        </authorList>
    </citation>
    <scope>NUCLEOTIDE SEQUENCE</scope>
</reference>
<feature type="compositionally biased region" description="Basic and acidic residues" evidence="1">
    <location>
        <begin position="66"/>
        <end position="76"/>
    </location>
</feature>
<feature type="compositionally biased region" description="Basic residues" evidence="1">
    <location>
        <begin position="1"/>
        <end position="16"/>
    </location>
</feature>
<feature type="compositionally biased region" description="Basic residues" evidence="1">
    <location>
        <begin position="47"/>
        <end position="59"/>
    </location>
</feature>
<organism evidence="2 3">
    <name type="scientific">Lactuca saligna</name>
    <name type="common">Willowleaf lettuce</name>
    <dbReference type="NCBI Taxonomy" id="75948"/>
    <lineage>
        <taxon>Eukaryota</taxon>
        <taxon>Viridiplantae</taxon>
        <taxon>Streptophyta</taxon>
        <taxon>Embryophyta</taxon>
        <taxon>Tracheophyta</taxon>
        <taxon>Spermatophyta</taxon>
        <taxon>Magnoliopsida</taxon>
        <taxon>eudicotyledons</taxon>
        <taxon>Gunneridae</taxon>
        <taxon>Pentapetalae</taxon>
        <taxon>asterids</taxon>
        <taxon>campanulids</taxon>
        <taxon>Asterales</taxon>
        <taxon>Asteraceae</taxon>
        <taxon>Cichorioideae</taxon>
        <taxon>Cichorieae</taxon>
        <taxon>Lactucinae</taxon>
        <taxon>Lactuca</taxon>
    </lineage>
</organism>
<sequence>MQKKLKKGGKGAKKGGKKSDDKEGSSAITKPSTKKRKAPATSSIAAPKRRKQPTRKRKSPTPNLVRNEEPRVHNDGEIMNLEVTQTINEFVLSPPPSPKTTTTLITIAPCLPPVSSSQQTSIPLSTPIFTESTPPPTTSATPAISVNTSDFGARVLGFTTTYVSPPISLFRTDEPDMIYGDGDHDKFQSSISSQLSKIHDDLAMERKIMDALTVKVEKAKTLSLKLEQSEKQVQDLLSEKEVMKSCIYDVTALLSDLIEARDLMILLNKLFSDDPIIDNEEEEELDEAELKRRKDHEAEMDEHQCIIREVEAKEKAEKEAQVTLESKKLVFPTWTLKHLQYEVVDMPREYCLEPVVSFELQNIWTHSLIYQ</sequence>
<keyword evidence="3" id="KW-1185">Reference proteome</keyword>
<name>A0AA35ZKG9_LACSI</name>
<feature type="region of interest" description="Disordered" evidence="1">
    <location>
        <begin position="1"/>
        <end position="76"/>
    </location>
</feature>
<dbReference type="AlphaFoldDB" id="A0AA35ZKG9"/>
<gene>
    <name evidence="2" type="ORF">LSALG_LOCUS33300</name>
</gene>